<organism evidence="2 3">
    <name type="scientific">Stylosanthes scabra</name>
    <dbReference type="NCBI Taxonomy" id="79078"/>
    <lineage>
        <taxon>Eukaryota</taxon>
        <taxon>Viridiplantae</taxon>
        <taxon>Streptophyta</taxon>
        <taxon>Embryophyta</taxon>
        <taxon>Tracheophyta</taxon>
        <taxon>Spermatophyta</taxon>
        <taxon>Magnoliopsida</taxon>
        <taxon>eudicotyledons</taxon>
        <taxon>Gunneridae</taxon>
        <taxon>Pentapetalae</taxon>
        <taxon>rosids</taxon>
        <taxon>fabids</taxon>
        <taxon>Fabales</taxon>
        <taxon>Fabaceae</taxon>
        <taxon>Papilionoideae</taxon>
        <taxon>50 kb inversion clade</taxon>
        <taxon>dalbergioids sensu lato</taxon>
        <taxon>Dalbergieae</taxon>
        <taxon>Pterocarpus clade</taxon>
        <taxon>Stylosanthes</taxon>
    </lineage>
</organism>
<keyword evidence="3" id="KW-1185">Reference proteome</keyword>
<feature type="compositionally biased region" description="Basic and acidic residues" evidence="1">
    <location>
        <begin position="29"/>
        <end position="38"/>
    </location>
</feature>
<feature type="compositionally biased region" description="Basic and acidic residues" evidence="1">
    <location>
        <begin position="198"/>
        <end position="211"/>
    </location>
</feature>
<dbReference type="EMBL" id="JASCZI010183999">
    <property type="protein sequence ID" value="MED6189856.1"/>
    <property type="molecule type" value="Genomic_DNA"/>
</dbReference>
<sequence>MRSNKGTQQEEGGQGSDEATSPYPMDITNKGDEGRNKENQQGPTTIREAILAWKEKKQGGAKEKNADEELKTNDRNNKKTSKNATICKEFMCIDQDIWEEKVQYMNIMGEGEAYYVELIQEKEEDVRGKTMEWEQKLALDITNKLNIKRRREEKEVLMIKDKEEEEVEGDHCTQGINERIKKTKGSAELPIALIGWKSRTETNNEKDEEAGLIKPHQAP</sequence>
<comment type="caution">
    <text evidence="2">The sequence shown here is derived from an EMBL/GenBank/DDBJ whole genome shotgun (WGS) entry which is preliminary data.</text>
</comment>
<feature type="region of interest" description="Disordered" evidence="1">
    <location>
        <begin position="1"/>
        <end position="79"/>
    </location>
</feature>
<protein>
    <submittedName>
        <fullName evidence="2">Uncharacterized protein</fullName>
    </submittedName>
</protein>
<gene>
    <name evidence="2" type="ORF">PIB30_100109</name>
</gene>
<evidence type="ECO:0000313" key="2">
    <source>
        <dbReference type="EMBL" id="MED6189856.1"/>
    </source>
</evidence>
<feature type="compositionally biased region" description="Polar residues" evidence="1">
    <location>
        <begin position="1"/>
        <end position="11"/>
    </location>
</feature>
<evidence type="ECO:0000313" key="3">
    <source>
        <dbReference type="Proteomes" id="UP001341840"/>
    </source>
</evidence>
<feature type="compositionally biased region" description="Basic and acidic residues" evidence="1">
    <location>
        <begin position="53"/>
        <end position="77"/>
    </location>
</feature>
<dbReference type="Proteomes" id="UP001341840">
    <property type="component" value="Unassembled WGS sequence"/>
</dbReference>
<reference evidence="2 3" key="1">
    <citation type="journal article" date="2023" name="Plants (Basel)">
        <title>Bridging the Gap: Combining Genomics and Transcriptomics Approaches to Understand Stylosanthes scabra, an Orphan Legume from the Brazilian Caatinga.</title>
        <authorList>
            <person name="Ferreira-Neto J.R.C."/>
            <person name="da Silva M.D."/>
            <person name="Binneck E."/>
            <person name="de Melo N.F."/>
            <person name="da Silva R.H."/>
            <person name="de Melo A.L.T.M."/>
            <person name="Pandolfi V."/>
            <person name="Bustamante F.O."/>
            <person name="Brasileiro-Vidal A.C."/>
            <person name="Benko-Iseppon A.M."/>
        </authorList>
    </citation>
    <scope>NUCLEOTIDE SEQUENCE [LARGE SCALE GENOMIC DNA]</scope>
    <source>
        <tissue evidence="2">Leaves</tissue>
    </source>
</reference>
<evidence type="ECO:0000256" key="1">
    <source>
        <dbReference type="SAM" id="MobiDB-lite"/>
    </source>
</evidence>
<feature type="region of interest" description="Disordered" evidence="1">
    <location>
        <begin position="198"/>
        <end position="219"/>
    </location>
</feature>
<accession>A0ABU6WV86</accession>
<proteinExistence type="predicted"/>
<name>A0ABU6WV86_9FABA</name>